<name>A0ABW5IGL0_9BACT</name>
<organism evidence="2 3">
    <name type="scientific">Pontibacter locisalis</name>
    <dbReference type="NCBI Taxonomy" id="1719035"/>
    <lineage>
        <taxon>Bacteria</taxon>
        <taxon>Pseudomonadati</taxon>
        <taxon>Bacteroidota</taxon>
        <taxon>Cytophagia</taxon>
        <taxon>Cytophagales</taxon>
        <taxon>Hymenobacteraceae</taxon>
        <taxon>Pontibacter</taxon>
    </lineage>
</organism>
<keyword evidence="3" id="KW-1185">Reference proteome</keyword>
<dbReference type="Proteomes" id="UP001597544">
    <property type="component" value="Unassembled WGS sequence"/>
</dbReference>
<evidence type="ECO:0000256" key="1">
    <source>
        <dbReference type="SAM" id="Phobius"/>
    </source>
</evidence>
<sequence length="123" mass="13075">MEQDKTPGETKKYSFIERLAERLSLTANAATIYGEPIEREGTTVIPVAKASYGFGGGSGTKAGDEGMGGGGGVTLTPVGFIEISAGNTRFKPIRDPQNVLKIIAVSGFFTFLTVRTVLKFIKK</sequence>
<dbReference type="InterPro" id="IPR014229">
    <property type="entry name" value="Spore_YtfJ"/>
</dbReference>
<feature type="transmembrane region" description="Helical" evidence="1">
    <location>
        <begin position="99"/>
        <end position="118"/>
    </location>
</feature>
<evidence type="ECO:0000313" key="2">
    <source>
        <dbReference type="EMBL" id="MFD2512271.1"/>
    </source>
</evidence>
<reference evidence="3" key="1">
    <citation type="journal article" date="2019" name="Int. J. Syst. Evol. Microbiol.">
        <title>The Global Catalogue of Microorganisms (GCM) 10K type strain sequencing project: providing services to taxonomists for standard genome sequencing and annotation.</title>
        <authorList>
            <consortium name="The Broad Institute Genomics Platform"/>
            <consortium name="The Broad Institute Genome Sequencing Center for Infectious Disease"/>
            <person name="Wu L."/>
            <person name="Ma J."/>
        </authorList>
    </citation>
    <scope>NUCLEOTIDE SEQUENCE [LARGE SCALE GENOMIC DNA]</scope>
    <source>
        <strain evidence="3">KCTC 42498</strain>
    </source>
</reference>
<protein>
    <submittedName>
        <fullName evidence="2">GerW family sporulation protein</fullName>
    </submittedName>
</protein>
<accession>A0ABW5IGL0</accession>
<evidence type="ECO:0000313" key="3">
    <source>
        <dbReference type="Proteomes" id="UP001597544"/>
    </source>
</evidence>
<dbReference type="PANTHER" id="PTHR39162">
    <property type="entry name" value="GLL3345 PROTEIN"/>
    <property type="match status" value="1"/>
</dbReference>
<keyword evidence="1" id="KW-1133">Transmembrane helix</keyword>
<keyword evidence="1" id="KW-0812">Transmembrane</keyword>
<gene>
    <name evidence="2" type="ORF">ACFSRY_00215</name>
</gene>
<dbReference type="RefSeq" id="WP_377502036.1">
    <property type="nucleotide sequence ID" value="NZ_JBHULU010000001.1"/>
</dbReference>
<keyword evidence="1" id="KW-0472">Membrane</keyword>
<dbReference type="Pfam" id="PF09579">
    <property type="entry name" value="Spore_YtfJ"/>
    <property type="match status" value="1"/>
</dbReference>
<comment type="caution">
    <text evidence="2">The sequence shown here is derived from an EMBL/GenBank/DDBJ whole genome shotgun (WGS) entry which is preliminary data.</text>
</comment>
<dbReference type="PANTHER" id="PTHR39162:SF1">
    <property type="entry name" value="SPORULATION PROTEIN YTFJ"/>
    <property type="match status" value="1"/>
</dbReference>
<dbReference type="EMBL" id="JBHULU010000001">
    <property type="protein sequence ID" value="MFD2512271.1"/>
    <property type="molecule type" value="Genomic_DNA"/>
</dbReference>
<proteinExistence type="predicted"/>